<dbReference type="InterPro" id="IPR017896">
    <property type="entry name" value="4Fe4S_Fe-S-bd"/>
</dbReference>
<dbReference type="PROSITE" id="PS51257">
    <property type="entry name" value="PROKAR_LIPOPROTEIN"/>
    <property type="match status" value="1"/>
</dbReference>
<accession>A0A928TU56</accession>
<dbReference type="Pfam" id="PF11617">
    <property type="entry name" value="Cu-binding_MopE"/>
    <property type="match status" value="3"/>
</dbReference>
<dbReference type="PROSITE" id="PS51379">
    <property type="entry name" value="4FE4S_FER_2"/>
    <property type="match status" value="1"/>
</dbReference>
<reference evidence="4" key="1">
    <citation type="submission" date="2020-05" db="EMBL/GenBank/DDBJ databases">
        <title>High-Quality Genomes of Partial-Nitritation/Anammox System by Hierarchical Clustering Based Hybrid Assembly.</title>
        <authorList>
            <person name="Liu L."/>
            <person name="Wang Y."/>
            <person name="Che Y."/>
            <person name="Chen Y."/>
            <person name="Xia Y."/>
            <person name="Luo R."/>
            <person name="Cheng S.H."/>
            <person name="Zheng C."/>
            <person name="Zhang T."/>
        </authorList>
    </citation>
    <scope>NUCLEOTIDE SEQUENCE</scope>
    <source>
        <strain evidence="4">H1_PAT1</strain>
    </source>
</reference>
<sequence>MKIKAKFALWSVLILLSVAACLGTPLGKEGQESTGGGATGNGACKNPPNDCDGDGQTAQPPGSTKGDCDDSDPSVNEAAEEVCGNGKDDDCDESIDEPDCVPAADGGMGGSSGSGGSGGNPACTAGDLCVGCGTCVEYCTCFNNPQAYCQSVCNGQGGSGGSSGSGGTPSGGGSSGFGGNAGSGGAGGCPNDWDCDSWVNASDNCPWTSNPGQEDLDKDGQGDACDPDKDGDQTPALYDCNDWDATVAPFMPELCDGKDNQCPGFPGAGLIDEGCASGTGGIGGSSGGPSQGCANDLDCDTIVDWVDNCPQVYNPPQTNLDNDAYGDACDDDADGDGHLRTVNDCDDMNKFVYVGAPEICGDGRDNDCDGVIDEGCGGNPNPNPPSGNGYAEITYTYTSPGAIPYGVVEIFHEAKDAAGNILNRTPPYGPCGTTSSTGAFGWSVAWDCNANRCEALNKNTIQCTVHVPASSVVRANPHYYNQGAMYWACAAASGPVNGTLFIRDRFGKPIDYAIESWPQPGGTPACRVRFTAPFS</sequence>
<feature type="signal peptide" evidence="2">
    <location>
        <begin position="1"/>
        <end position="22"/>
    </location>
</feature>
<evidence type="ECO:0000313" key="5">
    <source>
        <dbReference type="Proteomes" id="UP000710385"/>
    </source>
</evidence>
<feature type="chain" id="PRO_5036966952" description="4Fe-4S ferredoxin-type domain-containing protein" evidence="2">
    <location>
        <begin position="23"/>
        <end position="535"/>
    </location>
</feature>
<dbReference type="GO" id="GO:0005509">
    <property type="term" value="F:calcium ion binding"/>
    <property type="evidence" value="ECO:0007669"/>
    <property type="project" value="InterPro"/>
</dbReference>
<feature type="compositionally biased region" description="Acidic residues" evidence="1">
    <location>
        <begin position="89"/>
        <end position="99"/>
    </location>
</feature>
<feature type="compositionally biased region" description="Gly residues" evidence="1">
    <location>
        <begin position="106"/>
        <end position="117"/>
    </location>
</feature>
<comment type="caution">
    <text evidence="4">The sequence shown here is derived from an EMBL/GenBank/DDBJ whole genome shotgun (WGS) entry which is preliminary data.</text>
</comment>
<gene>
    <name evidence="4" type="ORF">HS096_00965</name>
</gene>
<feature type="domain" description="4Fe-4S ferredoxin-type" evidence="3">
    <location>
        <begin position="119"/>
        <end position="139"/>
    </location>
</feature>
<feature type="region of interest" description="Disordered" evidence="1">
    <location>
        <begin position="49"/>
        <end position="117"/>
    </location>
</feature>
<dbReference type="InterPro" id="IPR021655">
    <property type="entry name" value="Put_metal-bd"/>
</dbReference>
<dbReference type="Gene3D" id="4.10.1080.10">
    <property type="entry name" value="TSP type-3 repeat"/>
    <property type="match status" value="2"/>
</dbReference>
<evidence type="ECO:0000256" key="2">
    <source>
        <dbReference type="SAM" id="SignalP"/>
    </source>
</evidence>
<feature type="compositionally biased region" description="Basic and acidic residues" evidence="1">
    <location>
        <begin position="218"/>
        <end position="228"/>
    </location>
</feature>
<evidence type="ECO:0000313" key="4">
    <source>
        <dbReference type="EMBL" id="MBE7524955.1"/>
    </source>
</evidence>
<dbReference type="InterPro" id="IPR028974">
    <property type="entry name" value="TSP_type-3_rpt"/>
</dbReference>
<organism evidence="4 5">
    <name type="scientific">candidate division WWE3 bacterium</name>
    <dbReference type="NCBI Taxonomy" id="2053526"/>
    <lineage>
        <taxon>Bacteria</taxon>
        <taxon>Katanobacteria</taxon>
    </lineage>
</organism>
<dbReference type="EMBL" id="JABTTY010000001">
    <property type="protein sequence ID" value="MBE7524955.1"/>
    <property type="molecule type" value="Genomic_DNA"/>
</dbReference>
<feature type="region of interest" description="Disordered" evidence="1">
    <location>
        <begin position="206"/>
        <end position="228"/>
    </location>
</feature>
<name>A0A928TU56_UNCKA</name>
<protein>
    <recommendedName>
        <fullName evidence="3">4Fe-4S ferredoxin-type domain-containing protein</fullName>
    </recommendedName>
</protein>
<proteinExistence type="predicted"/>
<evidence type="ECO:0000259" key="3">
    <source>
        <dbReference type="PROSITE" id="PS51379"/>
    </source>
</evidence>
<dbReference type="Proteomes" id="UP000710385">
    <property type="component" value="Unassembled WGS sequence"/>
</dbReference>
<dbReference type="AlphaFoldDB" id="A0A928TU56"/>
<evidence type="ECO:0000256" key="1">
    <source>
        <dbReference type="SAM" id="MobiDB-lite"/>
    </source>
</evidence>
<keyword evidence="2" id="KW-0732">Signal</keyword>